<gene>
    <name evidence="4" type="ORF">K8U80_08435</name>
</gene>
<dbReference type="InterPro" id="IPR017853">
    <property type="entry name" value="GH"/>
</dbReference>
<proteinExistence type="inferred from homology"/>
<accession>A0A921LRX6</accession>
<keyword evidence="1" id="KW-0326">Glycosidase</keyword>
<dbReference type="EMBL" id="DYVF01000050">
    <property type="protein sequence ID" value="HJG31404.1"/>
    <property type="molecule type" value="Genomic_DNA"/>
</dbReference>
<dbReference type="Proteomes" id="UP000746751">
    <property type="component" value="Unassembled WGS sequence"/>
</dbReference>
<name>A0A921LRX6_9ACTN</name>
<dbReference type="GO" id="GO:0016052">
    <property type="term" value="P:carbohydrate catabolic process"/>
    <property type="evidence" value="ECO:0007669"/>
    <property type="project" value="TreeGrafter"/>
</dbReference>
<reference evidence="4" key="1">
    <citation type="journal article" date="2021" name="PeerJ">
        <title>Extensive microbial diversity within the chicken gut microbiome revealed by metagenomics and culture.</title>
        <authorList>
            <person name="Gilroy R."/>
            <person name="Ravi A."/>
            <person name="Getino M."/>
            <person name="Pursley I."/>
            <person name="Horton D.L."/>
            <person name="Alikhan N.F."/>
            <person name="Baker D."/>
            <person name="Gharbi K."/>
            <person name="Hall N."/>
            <person name="Watson M."/>
            <person name="Adriaenssens E.M."/>
            <person name="Foster-Nyarko E."/>
            <person name="Jarju S."/>
            <person name="Secka A."/>
            <person name="Antonio M."/>
            <person name="Oren A."/>
            <person name="Chaudhuri R.R."/>
            <person name="La Ragione R."/>
            <person name="Hildebrand F."/>
            <person name="Pallen M.J."/>
        </authorList>
    </citation>
    <scope>NUCLEOTIDE SEQUENCE</scope>
    <source>
        <strain evidence="4">ChiGjej2B2-7701</strain>
    </source>
</reference>
<evidence type="ECO:0000256" key="2">
    <source>
        <dbReference type="RuleBase" id="RU003690"/>
    </source>
</evidence>
<evidence type="ECO:0000313" key="5">
    <source>
        <dbReference type="Proteomes" id="UP000746751"/>
    </source>
</evidence>
<dbReference type="AlphaFoldDB" id="A0A921LRX6"/>
<dbReference type="InterPro" id="IPR033132">
    <property type="entry name" value="GH_1_N_CS"/>
</dbReference>
<dbReference type="Pfam" id="PF00232">
    <property type="entry name" value="Glyco_hydro_1"/>
    <property type="match status" value="2"/>
</dbReference>
<dbReference type="PRINTS" id="PR00131">
    <property type="entry name" value="GLHYDRLASE1"/>
</dbReference>
<keyword evidence="1" id="KW-0378">Hydrolase</keyword>
<feature type="compositionally biased region" description="Polar residues" evidence="3">
    <location>
        <begin position="33"/>
        <end position="46"/>
    </location>
</feature>
<dbReference type="GO" id="GO:0005829">
    <property type="term" value="C:cytosol"/>
    <property type="evidence" value="ECO:0007669"/>
    <property type="project" value="TreeGrafter"/>
</dbReference>
<comment type="caution">
    <text evidence="4">The sequence shown here is derived from an EMBL/GenBank/DDBJ whole genome shotgun (WGS) entry which is preliminary data.</text>
</comment>
<evidence type="ECO:0000256" key="1">
    <source>
        <dbReference type="ARBA" id="ARBA00023295"/>
    </source>
</evidence>
<evidence type="ECO:0000256" key="3">
    <source>
        <dbReference type="SAM" id="MobiDB-lite"/>
    </source>
</evidence>
<protein>
    <submittedName>
        <fullName evidence="4">Family 1 glycosylhydrolase</fullName>
    </submittedName>
</protein>
<sequence>MPFKEGFLWGGATAANQYEGGWDEGGKGPNASDAMTNGSHTSPRQVTWRDTVTGETGAVPVFTVCEQGLAESREIAVVDGYYYPSHVATDFYHRYAEDIALMGEMGFKCFRLSINWARIFPNGDDAEPCEDGLAFYDAVFDECAKHGIEPLVTLSHYETPLHLVNAYGGWKSRALIDLFVRYAETVMKRYRGKVRYYLTFNEINMMSMGSFMAGGLIDGSPEAKAQGAHNQFVASALTVKAARAIDPAIKVGQMLAYSPVYPYSADPADDLLAMERQHEALWYADVQVGGYYPSYRLKEMERRGIELEMGRDDLELISTYPADFLSFSCYGGSTVSVRQQELEAASGNLALGMVKNPYLEANAWGWATDPYCLRIALNTLYERYRKPLWIVENGIGWADEKEPDGSVHDAYRIDYLRKNIQSMKDAVEIDGVDLMGYTMWGCIDLVSAGTGEMRKRYGLVYVDRDDEGNGTLERSRKDSFFWYQKVIATNGEDLD</sequence>
<dbReference type="PANTHER" id="PTHR10353">
    <property type="entry name" value="GLYCOSYL HYDROLASE"/>
    <property type="match status" value="1"/>
</dbReference>
<reference evidence="4" key="2">
    <citation type="submission" date="2021-09" db="EMBL/GenBank/DDBJ databases">
        <authorList>
            <person name="Gilroy R."/>
        </authorList>
    </citation>
    <scope>NUCLEOTIDE SEQUENCE</scope>
    <source>
        <strain evidence="4">ChiGjej2B2-7701</strain>
    </source>
</reference>
<dbReference type="PANTHER" id="PTHR10353:SF122">
    <property type="entry name" value="6-PHOSPHO-BETA-GLUCOSIDASE ASCB-RELATED"/>
    <property type="match status" value="1"/>
</dbReference>
<dbReference type="Gene3D" id="3.20.20.80">
    <property type="entry name" value="Glycosidases"/>
    <property type="match status" value="1"/>
</dbReference>
<dbReference type="SUPFAM" id="SSF51445">
    <property type="entry name" value="(Trans)glycosidases"/>
    <property type="match status" value="1"/>
</dbReference>
<evidence type="ECO:0000313" key="4">
    <source>
        <dbReference type="EMBL" id="HJG31404.1"/>
    </source>
</evidence>
<dbReference type="InterPro" id="IPR001360">
    <property type="entry name" value="Glyco_hydro_1"/>
</dbReference>
<dbReference type="PROSITE" id="PS00653">
    <property type="entry name" value="GLYCOSYL_HYDROL_F1_2"/>
    <property type="match status" value="1"/>
</dbReference>
<comment type="similarity">
    <text evidence="2">Belongs to the glycosyl hydrolase 1 family.</text>
</comment>
<dbReference type="GO" id="GO:0008422">
    <property type="term" value="F:beta-glucosidase activity"/>
    <property type="evidence" value="ECO:0007669"/>
    <property type="project" value="TreeGrafter"/>
</dbReference>
<feature type="region of interest" description="Disordered" evidence="3">
    <location>
        <begin position="19"/>
        <end position="46"/>
    </location>
</feature>
<organism evidence="4 5">
    <name type="scientific">Collinsella ihumii</name>
    <dbReference type="NCBI Taxonomy" id="1720204"/>
    <lineage>
        <taxon>Bacteria</taxon>
        <taxon>Bacillati</taxon>
        <taxon>Actinomycetota</taxon>
        <taxon>Coriobacteriia</taxon>
        <taxon>Coriobacteriales</taxon>
        <taxon>Coriobacteriaceae</taxon>
        <taxon>Collinsella</taxon>
    </lineage>
</organism>